<dbReference type="GO" id="GO:0003964">
    <property type="term" value="F:RNA-directed DNA polymerase activity"/>
    <property type="evidence" value="ECO:0007669"/>
    <property type="project" value="UniProtKB-KW"/>
</dbReference>
<keyword evidence="6" id="KW-0255">Endonuclease</keyword>
<dbReference type="InterPro" id="IPR043502">
    <property type="entry name" value="DNA/RNA_pol_sf"/>
</dbReference>
<dbReference type="GO" id="GO:0004519">
    <property type="term" value="F:endonuclease activity"/>
    <property type="evidence" value="ECO:0007669"/>
    <property type="project" value="UniProtKB-KW"/>
</dbReference>
<evidence type="ECO:0000256" key="3">
    <source>
        <dbReference type="ARBA" id="ARBA00022695"/>
    </source>
</evidence>
<keyword evidence="4" id="KW-0540">Nuclease</keyword>
<reference evidence="11 12" key="1">
    <citation type="submission" date="2019-01" db="EMBL/GenBank/DDBJ databases">
        <title>Draft genome sequence of Psathyrella aberdarensis IHI B618.</title>
        <authorList>
            <person name="Buettner E."/>
            <person name="Kellner H."/>
        </authorList>
    </citation>
    <scope>NUCLEOTIDE SEQUENCE [LARGE SCALE GENOMIC DNA]</scope>
    <source>
        <strain evidence="11 12">IHI B618</strain>
    </source>
</reference>
<dbReference type="FunFam" id="3.30.70.270:FF:000020">
    <property type="entry name" value="Transposon Tf2-6 polyprotein-like Protein"/>
    <property type="match status" value="1"/>
</dbReference>
<dbReference type="InterPro" id="IPR043128">
    <property type="entry name" value="Rev_trsase/Diguanyl_cyclase"/>
</dbReference>
<dbReference type="AlphaFoldDB" id="A0A4V1Q1N4"/>
<dbReference type="InterPro" id="IPR051320">
    <property type="entry name" value="Viral_Replic_Matur_Polypro"/>
</dbReference>
<keyword evidence="5" id="KW-0064">Aspartyl protease</keyword>
<name>A0A4V1Q1N4_9AGAR</name>
<dbReference type="InterPro" id="IPR041373">
    <property type="entry name" value="RT_RNaseH"/>
</dbReference>
<dbReference type="PROSITE" id="PS50878">
    <property type="entry name" value="RT_POL"/>
    <property type="match status" value="1"/>
</dbReference>
<dbReference type="Pfam" id="PF00078">
    <property type="entry name" value="RVT_1"/>
    <property type="match status" value="1"/>
</dbReference>
<evidence type="ECO:0000256" key="9">
    <source>
        <dbReference type="SAM" id="MobiDB-lite"/>
    </source>
</evidence>
<evidence type="ECO:0000256" key="7">
    <source>
        <dbReference type="ARBA" id="ARBA00022801"/>
    </source>
</evidence>
<dbReference type="Pfam" id="PF17919">
    <property type="entry name" value="RT_RNaseH_2"/>
    <property type="match status" value="1"/>
</dbReference>
<feature type="compositionally biased region" description="Basic and acidic residues" evidence="9">
    <location>
        <begin position="217"/>
        <end position="230"/>
    </location>
</feature>
<dbReference type="Gene3D" id="3.30.70.270">
    <property type="match status" value="2"/>
</dbReference>
<evidence type="ECO:0000313" key="12">
    <source>
        <dbReference type="Proteomes" id="UP000290288"/>
    </source>
</evidence>
<keyword evidence="8" id="KW-0695">RNA-directed DNA polymerase</keyword>
<evidence type="ECO:0000256" key="5">
    <source>
        <dbReference type="ARBA" id="ARBA00022750"/>
    </source>
</evidence>
<dbReference type="PANTHER" id="PTHR33064">
    <property type="entry name" value="POL PROTEIN"/>
    <property type="match status" value="1"/>
</dbReference>
<keyword evidence="2" id="KW-0808">Transferase</keyword>
<keyword evidence="12" id="KW-1185">Reference proteome</keyword>
<keyword evidence="3" id="KW-0548">Nucleotidyltransferase</keyword>
<evidence type="ECO:0000259" key="10">
    <source>
        <dbReference type="PROSITE" id="PS50878"/>
    </source>
</evidence>
<gene>
    <name evidence="11" type="ORF">EST38_g13657</name>
</gene>
<evidence type="ECO:0000313" key="11">
    <source>
        <dbReference type="EMBL" id="RXW12198.1"/>
    </source>
</evidence>
<feature type="region of interest" description="Disordered" evidence="9">
    <location>
        <begin position="211"/>
        <end position="269"/>
    </location>
</feature>
<sequence length="767" mass="88094">MTTDFLLGNDFAEQYDLTIERKEGETFIRFGDLDLPVEAILTDPRLTVFMDEEGKSFKVLTLPEHSSKVGRNRAHRKAQVRRRQAKKKFSLHAARSKFEYRIAPKSTKLIQIESSFPTGSTSCVFERTAFTNSTPDEIYTIPETILSREKPFVWVTNFSKLPITISNGQLLGYLIDSNKLYTPVNQIPKEESERISRLSLLVRKLNSSQHSNYTLSQKEEHESTISKEETDLQQNLPVEGGPKTGEVPEETVRSEELGEEIDISKALNEEERERMGEVLRRNSDAFAIDGRLGNYAEEVEIPMKELTKPISIPPYPLSPANRETVNDQMDTWLKLEVIEPSRSPWAAPVFIVHRNGKPRMVIDLRRLNEQVVPDEFPLPRQEDILQTLSGSRYLSTLDALSGFTQLTIRKEDREKLAFRTHRGLFQFKRMPFGYRNGPAVFQRVMQNVLSPYLWLFCLVYIDDIVIFSRTFEEHLGHVDQVLGAIRDAKITLSPTKCHFGYQSILLLGQKVSRLGLSTHKEKVEAILELKEPRNVHELQVFLGMMVYFSSYIPFYAWIVHPLFQLLKKRNSWTWGDEQRQAFELSKQVLVNAPIRAHAIPGKPYRIYSDACDYALAAILQQVQPIKVIELRGTKAFEKIERAWNTKEPNPPVLVTHLIKEGSDVPTDEWGPTLENTEVHIERVIAYWSRVLQPAERNYSPTEREALALKEGLIKFQATLEGESIFAITDHAALTWSKTFQNVNRRLLSWGLGTFKRGSYIKITEANS</sequence>
<keyword evidence="1" id="KW-0645">Protease</keyword>
<dbReference type="SUPFAM" id="SSF56672">
    <property type="entry name" value="DNA/RNA polymerases"/>
    <property type="match status" value="1"/>
</dbReference>
<evidence type="ECO:0000256" key="4">
    <source>
        <dbReference type="ARBA" id="ARBA00022722"/>
    </source>
</evidence>
<dbReference type="STRING" id="2316362.A0A4V1Q1N4"/>
<dbReference type="OrthoDB" id="6776860at2759"/>
<evidence type="ECO:0000256" key="8">
    <source>
        <dbReference type="ARBA" id="ARBA00022918"/>
    </source>
</evidence>
<dbReference type="Proteomes" id="UP000290288">
    <property type="component" value="Unassembled WGS sequence"/>
</dbReference>
<keyword evidence="7" id="KW-0378">Hydrolase</keyword>
<organism evidence="11 12">
    <name type="scientific">Candolleomyces aberdarensis</name>
    <dbReference type="NCBI Taxonomy" id="2316362"/>
    <lineage>
        <taxon>Eukaryota</taxon>
        <taxon>Fungi</taxon>
        <taxon>Dikarya</taxon>
        <taxon>Basidiomycota</taxon>
        <taxon>Agaricomycotina</taxon>
        <taxon>Agaricomycetes</taxon>
        <taxon>Agaricomycetidae</taxon>
        <taxon>Agaricales</taxon>
        <taxon>Agaricineae</taxon>
        <taxon>Psathyrellaceae</taxon>
        <taxon>Candolleomyces</taxon>
    </lineage>
</organism>
<dbReference type="GO" id="GO:0004190">
    <property type="term" value="F:aspartic-type endopeptidase activity"/>
    <property type="evidence" value="ECO:0007669"/>
    <property type="project" value="UniProtKB-KW"/>
</dbReference>
<evidence type="ECO:0000256" key="1">
    <source>
        <dbReference type="ARBA" id="ARBA00022670"/>
    </source>
</evidence>
<dbReference type="EMBL" id="SDEE01001358">
    <property type="protein sequence ID" value="RXW12198.1"/>
    <property type="molecule type" value="Genomic_DNA"/>
</dbReference>
<protein>
    <recommendedName>
        <fullName evidence="10">Reverse transcriptase domain-containing protein</fullName>
    </recommendedName>
</protein>
<accession>A0A4V1Q1N4</accession>
<feature type="domain" description="Reverse transcriptase" evidence="10">
    <location>
        <begin position="333"/>
        <end position="546"/>
    </location>
</feature>
<dbReference type="GO" id="GO:0006508">
    <property type="term" value="P:proteolysis"/>
    <property type="evidence" value="ECO:0007669"/>
    <property type="project" value="UniProtKB-KW"/>
</dbReference>
<evidence type="ECO:0000256" key="6">
    <source>
        <dbReference type="ARBA" id="ARBA00022759"/>
    </source>
</evidence>
<evidence type="ECO:0000256" key="2">
    <source>
        <dbReference type="ARBA" id="ARBA00022679"/>
    </source>
</evidence>
<dbReference type="PANTHER" id="PTHR33064:SF37">
    <property type="entry name" value="RIBONUCLEASE H"/>
    <property type="match status" value="1"/>
</dbReference>
<proteinExistence type="predicted"/>
<dbReference type="Gene3D" id="3.10.10.10">
    <property type="entry name" value="HIV Type 1 Reverse Transcriptase, subunit A, domain 1"/>
    <property type="match status" value="1"/>
</dbReference>
<dbReference type="InterPro" id="IPR041577">
    <property type="entry name" value="RT_RNaseH_2"/>
</dbReference>
<dbReference type="Pfam" id="PF17917">
    <property type="entry name" value="RT_RNaseH"/>
    <property type="match status" value="1"/>
</dbReference>
<dbReference type="CDD" id="cd01647">
    <property type="entry name" value="RT_LTR"/>
    <property type="match status" value="1"/>
</dbReference>
<comment type="caution">
    <text evidence="11">The sequence shown here is derived from an EMBL/GenBank/DDBJ whole genome shotgun (WGS) entry which is preliminary data.</text>
</comment>
<dbReference type="InterPro" id="IPR000477">
    <property type="entry name" value="RT_dom"/>
</dbReference>